<protein>
    <submittedName>
        <fullName evidence="1">Uncharacterized protein</fullName>
    </submittedName>
</protein>
<sequence length="96" mass="10565">MSRATTAPHQNKMLDSCYDCRLRRTMELTAGLSTDKTTTSALISPIKNRTNSTLNIGDRLVPTRAGNNLQVAFLMKEKLSPTSSSMRNREGPPVVV</sequence>
<name>E9HTV6_DAPPU</name>
<organism evidence="1 2">
    <name type="scientific">Daphnia pulex</name>
    <name type="common">Water flea</name>
    <dbReference type="NCBI Taxonomy" id="6669"/>
    <lineage>
        <taxon>Eukaryota</taxon>
        <taxon>Metazoa</taxon>
        <taxon>Ecdysozoa</taxon>
        <taxon>Arthropoda</taxon>
        <taxon>Crustacea</taxon>
        <taxon>Branchiopoda</taxon>
        <taxon>Diplostraca</taxon>
        <taxon>Cladocera</taxon>
        <taxon>Anomopoda</taxon>
        <taxon>Daphniidae</taxon>
        <taxon>Daphnia</taxon>
    </lineage>
</organism>
<dbReference type="Proteomes" id="UP000000305">
    <property type="component" value="Unassembled WGS sequence"/>
</dbReference>
<evidence type="ECO:0000313" key="1">
    <source>
        <dbReference type="EMBL" id="EFX64823.1"/>
    </source>
</evidence>
<gene>
    <name evidence="1" type="ORF">DAPPUDRAFT_265695</name>
</gene>
<dbReference type="HOGENOM" id="CLU_2361845_0_0_1"/>
<accession>E9HTV6</accession>
<dbReference type="InParanoid" id="E9HTV6"/>
<reference evidence="1 2" key="1">
    <citation type="journal article" date="2011" name="Science">
        <title>The ecoresponsive genome of Daphnia pulex.</title>
        <authorList>
            <person name="Colbourne J.K."/>
            <person name="Pfrender M.E."/>
            <person name="Gilbert D."/>
            <person name="Thomas W.K."/>
            <person name="Tucker A."/>
            <person name="Oakley T.H."/>
            <person name="Tokishita S."/>
            <person name="Aerts A."/>
            <person name="Arnold G.J."/>
            <person name="Basu M.K."/>
            <person name="Bauer D.J."/>
            <person name="Caceres C.E."/>
            <person name="Carmel L."/>
            <person name="Casola C."/>
            <person name="Choi J.H."/>
            <person name="Detter J.C."/>
            <person name="Dong Q."/>
            <person name="Dusheyko S."/>
            <person name="Eads B.D."/>
            <person name="Frohlich T."/>
            <person name="Geiler-Samerotte K.A."/>
            <person name="Gerlach D."/>
            <person name="Hatcher P."/>
            <person name="Jogdeo S."/>
            <person name="Krijgsveld J."/>
            <person name="Kriventseva E.V."/>
            <person name="Kultz D."/>
            <person name="Laforsch C."/>
            <person name="Lindquist E."/>
            <person name="Lopez J."/>
            <person name="Manak J.R."/>
            <person name="Muller J."/>
            <person name="Pangilinan J."/>
            <person name="Patwardhan R.P."/>
            <person name="Pitluck S."/>
            <person name="Pritham E.J."/>
            <person name="Rechtsteiner A."/>
            <person name="Rho M."/>
            <person name="Rogozin I.B."/>
            <person name="Sakarya O."/>
            <person name="Salamov A."/>
            <person name="Schaack S."/>
            <person name="Shapiro H."/>
            <person name="Shiga Y."/>
            <person name="Skalitzky C."/>
            <person name="Smith Z."/>
            <person name="Souvorov A."/>
            <person name="Sung W."/>
            <person name="Tang Z."/>
            <person name="Tsuchiya D."/>
            <person name="Tu H."/>
            <person name="Vos H."/>
            <person name="Wang M."/>
            <person name="Wolf Y.I."/>
            <person name="Yamagata H."/>
            <person name="Yamada T."/>
            <person name="Ye Y."/>
            <person name="Shaw J.R."/>
            <person name="Andrews J."/>
            <person name="Crease T.J."/>
            <person name="Tang H."/>
            <person name="Lucas S.M."/>
            <person name="Robertson H.M."/>
            <person name="Bork P."/>
            <person name="Koonin E.V."/>
            <person name="Zdobnov E.M."/>
            <person name="Grigoriev I.V."/>
            <person name="Lynch M."/>
            <person name="Boore J.L."/>
        </authorList>
    </citation>
    <scope>NUCLEOTIDE SEQUENCE [LARGE SCALE GENOMIC DNA]</scope>
</reference>
<keyword evidence="2" id="KW-1185">Reference proteome</keyword>
<evidence type="ECO:0000313" key="2">
    <source>
        <dbReference type="Proteomes" id="UP000000305"/>
    </source>
</evidence>
<dbReference type="AlphaFoldDB" id="E9HTV6"/>
<dbReference type="EMBL" id="GL732786">
    <property type="protein sequence ID" value="EFX64823.1"/>
    <property type="molecule type" value="Genomic_DNA"/>
</dbReference>
<dbReference type="KEGG" id="dpx:DAPPUDRAFT_265695"/>
<proteinExistence type="predicted"/>